<reference evidence="1 2" key="1">
    <citation type="journal article" date="2022" name="bioRxiv">
        <title>The genome of the oomycete Peronosclerospora sorghi, a cosmopolitan pathogen of maize and sorghum, is inflated with dispersed pseudogenes.</title>
        <authorList>
            <person name="Fletcher K."/>
            <person name="Martin F."/>
            <person name="Isakeit T."/>
            <person name="Cavanaugh K."/>
            <person name="Magill C."/>
            <person name="Michelmore R."/>
        </authorList>
    </citation>
    <scope>NUCLEOTIDE SEQUENCE [LARGE SCALE GENOMIC DNA]</scope>
    <source>
        <strain evidence="1">P6</strain>
    </source>
</reference>
<sequence>MMKTGKSFAESLLCLVKAYARGVGAKEAIWEVHGGESFKKLLQMKRELERWNLRWGGDLTERGKQQGEALAQSFRNSLYPVEVEEGGLLRLHSTLRHDLKIFTSDEGRVQMTTAAFAKGFLELEGDLTPILVSLVTTLDRDANKMLDHSGQAYAMDEMHTIKAKLKTLLQREYSSFEEMKALIAPLNTESIVQSLEIIKNPKEALVRLLEPIRKLRGEIAEHVPDKPKTDTFNLSKIPDVHDCIKYDLFHNSSVSWKCGLDLVKLSEALARCYVSQEYGMDIDEKQSIGNRVSQALAQRFVLML</sequence>
<evidence type="ECO:0000313" key="1">
    <source>
        <dbReference type="EMBL" id="KAI9912079.1"/>
    </source>
</evidence>
<organism evidence="1 2">
    <name type="scientific">Peronosclerospora sorghi</name>
    <dbReference type="NCBI Taxonomy" id="230839"/>
    <lineage>
        <taxon>Eukaryota</taxon>
        <taxon>Sar</taxon>
        <taxon>Stramenopiles</taxon>
        <taxon>Oomycota</taxon>
        <taxon>Peronosporomycetes</taxon>
        <taxon>Peronosporales</taxon>
        <taxon>Peronosporaceae</taxon>
        <taxon>Peronosclerospora</taxon>
    </lineage>
</organism>
<keyword evidence="2" id="KW-1185">Reference proteome</keyword>
<dbReference type="EMBL" id="CM047584">
    <property type="protein sequence ID" value="KAI9912079.1"/>
    <property type="molecule type" value="Genomic_DNA"/>
</dbReference>
<comment type="caution">
    <text evidence="1">The sequence shown here is derived from an EMBL/GenBank/DDBJ whole genome shotgun (WGS) entry which is preliminary data.</text>
</comment>
<gene>
    <name evidence="1" type="ORF">PsorP6_009539</name>
</gene>
<evidence type="ECO:0000313" key="2">
    <source>
        <dbReference type="Proteomes" id="UP001163321"/>
    </source>
</evidence>
<name>A0ACC0W1V0_9STRA</name>
<accession>A0ACC0W1V0</accession>
<protein>
    <submittedName>
        <fullName evidence="1">Uncharacterized protein</fullName>
    </submittedName>
</protein>
<proteinExistence type="predicted"/>
<dbReference type="Proteomes" id="UP001163321">
    <property type="component" value="Chromosome 5"/>
</dbReference>